<comment type="caution">
    <text evidence="1">The sequence shown here is derived from an EMBL/GenBank/DDBJ whole genome shotgun (WGS) entry which is preliminary data.</text>
</comment>
<dbReference type="GO" id="GO:0003677">
    <property type="term" value="F:DNA binding"/>
    <property type="evidence" value="ECO:0007669"/>
    <property type="project" value="UniProtKB-KW"/>
</dbReference>
<keyword evidence="1" id="KW-0238">DNA-binding</keyword>
<organism evidence="1 2">
    <name type="scientific">Candidatus Electronema aureum</name>
    <dbReference type="NCBI Taxonomy" id="2005002"/>
    <lineage>
        <taxon>Bacteria</taxon>
        <taxon>Pseudomonadati</taxon>
        <taxon>Thermodesulfobacteriota</taxon>
        <taxon>Desulfobulbia</taxon>
        <taxon>Desulfobulbales</taxon>
        <taxon>Desulfobulbaceae</taxon>
        <taxon>Candidatus Electronema</taxon>
    </lineage>
</organism>
<name>A0A521G0F8_9BACT</name>
<dbReference type="AlphaFoldDB" id="A0A521G0F8"/>
<sequence length="358" mass="39034">MSIQCKPEPNSLTTPESYILRFVPRNTADEQDIAADISRSQPNFSTEAVETILHAEDEAVLERLLNGEQVTKHGSFSWYLTFTGRLDNADDPLPPLDECLQVSVRVSQSFLERLRQNARIERLPTAEKLPVITAAEDAVLGLRDVLRPDGMLRITGSNLLFDRKDSGSHCLIEGTRSGSAVQSRVGTIANTEIVLMPDVPSQPDPWNNEYQLSITTRYTKHGTLRTGIYKRRLRSPLTLTKMGHPNPPEVGILTGKETSPHVSVTGGSVSANETLRIQVLLDLRADALLFSLLDMQEGGKTGAAVSVTANGAVTLQGFAGSAVTNLTIRVNNYAGLKEMLRNEYGGRVVDVLDVSVGS</sequence>
<proteinExistence type="predicted"/>
<accession>A0A521G0F8</accession>
<gene>
    <name evidence="1" type="ORF">CDV28_1247</name>
</gene>
<dbReference type="Gene3D" id="2.70.50.70">
    <property type="match status" value="1"/>
</dbReference>
<dbReference type="Proteomes" id="UP000316238">
    <property type="component" value="Unassembled WGS sequence"/>
</dbReference>
<keyword evidence="2" id="KW-1185">Reference proteome</keyword>
<dbReference type="EMBL" id="NQJD01000024">
    <property type="protein sequence ID" value="TAA74504.1"/>
    <property type="molecule type" value="Genomic_DNA"/>
</dbReference>
<protein>
    <submittedName>
        <fullName evidence="1">DNA-binding domain-containing protein</fullName>
    </submittedName>
</protein>
<evidence type="ECO:0000313" key="2">
    <source>
        <dbReference type="Proteomes" id="UP000316238"/>
    </source>
</evidence>
<evidence type="ECO:0000313" key="1">
    <source>
        <dbReference type="EMBL" id="TAA74504.1"/>
    </source>
</evidence>
<reference evidence="1" key="1">
    <citation type="submission" date="2017-07" db="EMBL/GenBank/DDBJ databases">
        <title>The cable genome - Insights into the physiology and evolution of filamentous bacteria capable of sulfide oxidation via long distance electron transfer.</title>
        <authorList>
            <person name="Thorup C."/>
            <person name="Bjerg J.T."/>
            <person name="Schreiber L."/>
            <person name="Nielsen L.P."/>
            <person name="Kjeldsen K.U."/>
            <person name="Boesen T."/>
            <person name="Boggild A."/>
            <person name="Meysman F."/>
            <person name="Geelhoed J."/>
            <person name="Schramm A."/>
        </authorList>
    </citation>
    <scope>NUCLEOTIDE SEQUENCE [LARGE SCALE GENOMIC DNA]</scope>
    <source>
        <strain evidence="1">GS</strain>
    </source>
</reference>